<name>A0A0B9AEM5_9SPHN</name>
<organism evidence="1 2">
    <name type="scientific">Novosphingobium subterraneum</name>
    <dbReference type="NCBI Taxonomy" id="48936"/>
    <lineage>
        <taxon>Bacteria</taxon>
        <taxon>Pseudomonadati</taxon>
        <taxon>Pseudomonadota</taxon>
        <taxon>Alphaproteobacteria</taxon>
        <taxon>Sphingomonadales</taxon>
        <taxon>Sphingomonadaceae</taxon>
        <taxon>Novosphingobium</taxon>
    </lineage>
</organism>
<dbReference type="EMBL" id="JRVC01000002">
    <property type="protein sequence ID" value="KHS49107.1"/>
    <property type="molecule type" value="Genomic_DNA"/>
</dbReference>
<protein>
    <submittedName>
        <fullName evidence="1">Uncharacterized protein</fullName>
    </submittedName>
</protein>
<dbReference type="PATRIC" id="fig|48936.3.peg.549"/>
<dbReference type="AlphaFoldDB" id="A0A0B9AEM5"/>
<accession>A0A0B9AEM5</accession>
<evidence type="ECO:0000313" key="2">
    <source>
        <dbReference type="Proteomes" id="UP000031338"/>
    </source>
</evidence>
<evidence type="ECO:0000313" key="1">
    <source>
        <dbReference type="EMBL" id="KHS49107.1"/>
    </source>
</evidence>
<keyword evidence="2" id="KW-1185">Reference proteome</keyword>
<proteinExistence type="predicted"/>
<gene>
    <name evidence="1" type="ORF">NJ75_00542</name>
</gene>
<reference evidence="1 2" key="1">
    <citation type="submission" date="2014-10" db="EMBL/GenBank/DDBJ databases">
        <title>Draft genome sequence of Novosphingobium subterraneum DSM 12447.</title>
        <authorList>
            <person name="Gan H.M."/>
            <person name="Gan H.Y."/>
            <person name="Savka M.A."/>
        </authorList>
    </citation>
    <scope>NUCLEOTIDE SEQUENCE [LARGE SCALE GENOMIC DNA]</scope>
    <source>
        <strain evidence="1 2">DSM 12447</strain>
    </source>
</reference>
<dbReference type="RefSeq" id="WP_039331235.1">
    <property type="nucleotide sequence ID" value="NZ_JRVC01000002.1"/>
</dbReference>
<sequence length="94" mass="10110">MTAPPELAAARALRDEALAVVKGDLEIAKLELSPGRVKERAVGEAVEMLDSARAVADENKVVIGVTVAALFGWFLREPIQELAERVIDKVRSGD</sequence>
<dbReference type="Proteomes" id="UP000031338">
    <property type="component" value="Unassembled WGS sequence"/>
</dbReference>
<comment type="caution">
    <text evidence="1">The sequence shown here is derived from an EMBL/GenBank/DDBJ whole genome shotgun (WGS) entry which is preliminary data.</text>
</comment>
<dbReference type="STRING" id="48936.NJ75_00542"/>